<dbReference type="InterPro" id="IPR010364">
    <property type="entry name" value="Uncharacterised_IM_CreD"/>
</dbReference>
<dbReference type="PIRSF" id="PIRSF004548">
    <property type="entry name" value="CreD"/>
    <property type="match status" value="1"/>
</dbReference>
<feature type="transmembrane region" description="Helical" evidence="2">
    <location>
        <begin position="352"/>
        <end position="371"/>
    </location>
</feature>
<keyword evidence="2" id="KW-0812">Transmembrane</keyword>
<keyword evidence="4" id="KW-1185">Reference proteome</keyword>
<accession>A0ABP8L9U8</accession>
<protein>
    <submittedName>
        <fullName evidence="3">Cell envelope integrity protein CreD</fullName>
    </submittedName>
</protein>
<feature type="region of interest" description="Disordered" evidence="1">
    <location>
        <begin position="274"/>
        <end position="296"/>
    </location>
</feature>
<reference evidence="4" key="1">
    <citation type="journal article" date="2019" name="Int. J. Syst. Evol. Microbiol.">
        <title>The Global Catalogue of Microorganisms (GCM) 10K type strain sequencing project: providing services to taxonomists for standard genome sequencing and annotation.</title>
        <authorList>
            <consortium name="The Broad Institute Genomics Platform"/>
            <consortium name="The Broad Institute Genome Sequencing Center for Infectious Disease"/>
            <person name="Wu L."/>
            <person name="Ma J."/>
        </authorList>
    </citation>
    <scope>NUCLEOTIDE SEQUENCE [LARGE SCALE GENOMIC DNA]</scope>
    <source>
        <strain evidence="4">JCM 31890</strain>
    </source>
</reference>
<feature type="transmembrane region" description="Helical" evidence="2">
    <location>
        <begin position="407"/>
        <end position="424"/>
    </location>
</feature>
<evidence type="ECO:0000313" key="4">
    <source>
        <dbReference type="Proteomes" id="UP001501788"/>
    </source>
</evidence>
<dbReference type="PANTHER" id="PTHR30092">
    <property type="entry name" value="INNER MEMBRANE PROTEIN CRED"/>
    <property type="match status" value="1"/>
</dbReference>
<dbReference type="NCBIfam" id="NF008712">
    <property type="entry name" value="PRK11715.1-1"/>
    <property type="match status" value="1"/>
</dbReference>
<dbReference type="Proteomes" id="UP001501788">
    <property type="component" value="Unassembled WGS sequence"/>
</dbReference>
<feature type="transmembrane region" description="Helical" evidence="2">
    <location>
        <begin position="430"/>
        <end position="448"/>
    </location>
</feature>
<gene>
    <name evidence="3" type="primary">creD</name>
    <name evidence="3" type="ORF">GCM10023090_19450</name>
</gene>
<name>A0ABP8L9U8_9BURK</name>
<evidence type="ECO:0000256" key="1">
    <source>
        <dbReference type="SAM" id="MobiDB-lite"/>
    </source>
</evidence>
<comment type="caution">
    <text evidence="3">The sequence shown here is derived from an EMBL/GenBank/DDBJ whole genome shotgun (WGS) entry which is preliminary data.</text>
</comment>
<sequence>MKKRHPWLTKLAALGGITLLLLWGLGLIADIVRDRQSHRSQAVQSVADSLAGPQTLLGPLIHMACVESWDDATAPAERRGEQRREFRLTAMPERLVLRTDVALQERARGLHKVPAYQTQTRISAQWDTLASLQPQRQVQGSRLQCGQPILMVAVSDARGIRNARLQQDGQTLALKPGTFHPTYARGLHAVLPAALAGSSGGFAATLDLELVGTERWAVVPLGSTTEVSVQGPWPHPSFGGRFLPTERQVSDAGFRAQWRLSSLATTAQQDVERKRRLCDPASDTGADAATPAEGPNAAPRGCVDSFSVALVDPVNPYTLSDRATKYGLLFVALTFVAVGLFELLLRLRVHPVQYLLVGSALCSFFLLLVSLSEHLPFGWAYGVAASACVALLTYYASHMLGRLSRGLPLGGGIALLYGLLYLLLQLEQTALAVGSIALFAVLAAVMVLTRKVDWYGLAPARADLPEKRPPPPAPPTSAGMQFPPVPPRGASPAAGSA</sequence>
<keyword evidence="2" id="KW-0472">Membrane</keyword>
<dbReference type="Pfam" id="PF06123">
    <property type="entry name" value="CreD"/>
    <property type="match status" value="1"/>
</dbReference>
<feature type="transmembrane region" description="Helical" evidence="2">
    <location>
        <begin position="326"/>
        <end position="345"/>
    </location>
</feature>
<keyword evidence="2" id="KW-1133">Transmembrane helix</keyword>
<evidence type="ECO:0000256" key="2">
    <source>
        <dbReference type="SAM" id="Phobius"/>
    </source>
</evidence>
<dbReference type="RefSeq" id="WP_345064013.1">
    <property type="nucleotide sequence ID" value="NZ_BAABEX010000013.1"/>
</dbReference>
<feature type="region of interest" description="Disordered" evidence="1">
    <location>
        <begin position="462"/>
        <end position="497"/>
    </location>
</feature>
<organism evidence="3 4">
    <name type="scientific">Acidovorax lacteus</name>
    <dbReference type="NCBI Taxonomy" id="1924988"/>
    <lineage>
        <taxon>Bacteria</taxon>
        <taxon>Pseudomonadati</taxon>
        <taxon>Pseudomonadota</taxon>
        <taxon>Betaproteobacteria</taxon>
        <taxon>Burkholderiales</taxon>
        <taxon>Comamonadaceae</taxon>
        <taxon>Acidovorax</taxon>
    </lineage>
</organism>
<proteinExistence type="predicted"/>
<evidence type="ECO:0000313" key="3">
    <source>
        <dbReference type="EMBL" id="GAA4425077.1"/>
    </source>
</evidence>
<dbReference type="EMBL" id="BAABEX010000013">
    <property type="protein sequence ID" value="GAA4425077.1"/>
    <property type="molecule type" value="Genomic_DNA"/>
</dbReference>
<dbReference type="PANTHER" id="PTHR30092:SF0">
    <property type="entry name" value="INNER MEMBRANE PROTEIN CRED"/>
    <property type="match status" value="1"/>
</dbReference>
<feature type="transmembrane region" description="Helical" evidence="2">
    <location>
        <begin position="377"/>
        <end position="395"/>
    </location>
</feature>